<sequence length="187" mass="21202">MAATRCLLRSLSRGPRLRLPPPLGWGPRGRLHQDVPGSEYRSAYSLDKLYPQSGGSDAAWKVPVHAVQASTDIPLVNSKAEVRFHLASADWIAEPLRQKIAIEQRNRINKLGELIVNSESSRYQLRNLAECLQKIRDIISQASQEPRAPSKETKEQHRLRVEKANRERLRQKKITATIKASRRADVD</sequence>
<evidence type="ECO:0000313" key="2">
    <source>
        <dbReference type="Ensembl" id="ENSOANP00000044499.1"/>
    </source>
</evidence>
<dbReference type="PANTHER" id="PTHR11075:SF54">
    <property type="entry name" value="LARGE RIBOSOMAL SUBUNIT PROTEIN ML62"/>
    <property type="match status" value="1"/>
</dbReference>
<dbReference type="Proteomes" id="UP000002279">
    <property type="component" value="Unplaced"/>
</dbReference>
<dbReference type="PANTHER" id="PTHR11075">
    <property type="entry name" value="PEPTIDE CHAIN RELEASE FACTOR"/>
    <property type="match status" value="1"/>
</dbReference>
<proteinExistence type="predicted"/>
<dbReference type="AlphaFoldDB" id="A0A6I8NTA7"/>
<protein>
    <submittedName>
        <fullName evidence="2">Mitochondrial ribosomal protein L58</fullName>
    </submittedName>
</protein>
<evidence type="ECO:0000313" key="3">
    <source>
        <dbReference type="Proteomes" id="UP000002279"/>
    </source>
</evidence>
<gene>
    <name evidence="2" type="primary">MRPL58</name>
</gene>
<dbReference type="GeneTree" id="ENSGT00390000013268"/>
<dbReference type="SUPFAM" id="SSF110916">
    <property type="entry name" value="Peptidyl-tRNA hydrolase domain-like"/>
    <property type="match status" value="1"/>
</dbReference>
<accession>A0A6I8NTA7</accession>
<feature type="compositionally biased region" description="Basic and acidic residues" evidence="1">
    <location>
        <begin position="148"/>
        <end position="168"/>
    </location>
</feature>
<reference evidence="2" key="1">
    <citation type="submission" date="2025-08" db="UniProtKB">
        <authorList>
            <consortium name="Ensembl"/>
        </authorList>
    </citation>
    <scope>IDENTIFICATION</scope>
    <source>
        <strain evidence="2">Glennie</strain>
    </source>
</reference>
<dbReference type="InterPro" id="IPR052104">
    <property type="entry name" value="Mito_Release_Factor_mL62"/>
</dbReference>
<evidence type="ECO:0000256" key="1">
    <source>
        <dbReference type="SAM" id="MobiDB-lite"/>
    </source>
</evidence>
<dbReference type="Bgee" id="ENSOANG00000007032">
    <property type="expression patterns" value="Expressed in endometrium and 8 other cell types or tissues"/>
</dbReference>
<organism evidence="2 3">
    <name type="scientific">Ornithorhynchus anatinus</name>
    <name type="common">Duckbill platypus</name>
    <dbReference type="NCBI Taxonomy" id="9258"/>
    <lineage>
        <taxon>Eukaryota</taxon>
        <taxon>Metazoa</taxon>
        <taxon>Chordata</taxon>
        <taxon>Craniata</taxon>
        <taxon>Vertebrata</taxon>
        <taxon>Euteleostomi</taxon>
        <taxon>Mammalia</taxon>
        <taxon>Monotremata</taxon>
        <taxon>Ornithorhynchidae</taxon>
        <taxon>Ornithorhynchus</taxon>
    </lineage>
</organism>
<keyword evidence="3" id="KW-1185">Reference proteome</keyword>
<dbReference type="Ensembl" id="ENSOANT00000055091.1">
    <property type="protein sequence ID" value="ENSOANP00000044499.1"/>
    <property type="gene ID" value="ENSOANG00000007032.2"/>
</dbReference>
<feature type="region of interest" description="Disordered" evidence="1">
    <location>
        <begin position="142"/>
        <end position="187"/>
    </location>
</feature>
<dbReference type="Gene3D" id="3.30.160.20">
    <property type="match status" value="1"/>
</dbReference>
<name>A0A6I8NTA7_ORNAN</name>
<reference evidence="2" key="2">
    <citation type="submission" date="2025-09" db="UniProtKB">
        <authorList>
            <consortium name="Ensembl"/>
        </authorList>
    </citation>
    <scope>IDENTIFICATION</scope>
    <source>
        <strain evidence="2">Glennie</strain>
    </source>
</reference>